<dbReference type="PANTHER" id="PTHR30146">
    <property type="entry name" value="LACI-RELATED TRANSCRIPTIONAL REPRESSOR"/>
    <property type="match status" value="1"/>
</dbReference>
<dbReference type="InterPro" id="IPR010982">
    <property type="entry name" value="Lambda_DNA-bd_dom_sf"/>
</dbReference>
<dbReference type="OrthoDB" id="9775106at2"/>
<dbReference type="CDD" id="cd06267">
    <property type="entry name" value="PBP1_LacI_sugar_binding-like"/>
    <property type="match status" value="1"/>
</dbReference>
<accession>A0A3D9S759</accession>
<dbReference type="SUPFAM" id="SSF53822">
    <property type="entry name" value="Periplasmic binding protein-like I"/>
    <property type="match status" value="1"/>
</dbReference>
<name>A0A3D9S759_9BACL</name>
<dbReference type="PROSITE" id="PS50932">
    <property type="entry name" value="HTH_LACI_2"/>
    <property type="match status" value="1"/>
</dbReference>
<dbReference type="PANTHER" id="PTHR30146:SF109">
    <property type="entry name" value="HTH-TYPE TRANSCRIPTIONAL REGULATOR GALS"/>
    <property type="match status" value="1"/>
</dbReference>
<comment type="caution">
    <text evidence="5">The sequence shown here is derived from an EMBL/GenBank/DDBJ whole genome shotgun (WGS) entry which is preliminary data.</text>
</comment>
<evidence type="ECO:0000256" key="2">
    <source>
        <dbReference type="ARBA" id="ARBA00023125"/>
    </source>
</evidence>
<dbReference type="Proteomes" id="UP000256304">
    <property type="component" value="Unassembled WGS sequence"/>
</dbReference>
<dbReference type="InterPro" id="IPR046335">
    <property type="entry name" value="LacI/GalR-like_sensor"/>
</dbReference>
<organism evidence="5 6">
    <name type="scientific">Paenibacillus taihuensis</name>
    <dbReference type="NCBI Taxonomy" id="1156355"/>
    <lineage>
        <taxon>Bacteria</taxon>
        <taxon>Bacillati</taxon>
        <taxon>Bacillota</taxon>
        <taxon>Bacilli</taxon>
        <taxon>Bacillales</taxon>
        <taxon>Paenibacillaceae</taxon>
        <taxon>Paenibacillus</taxon>
    </lineage>
</organism>
<dbReference type="GO" id="GO:0003700">
    <property type="term" value="F:DNA-binding transcription factor activity"/>
    <property type="evidence" value="ECO:0007669"/>
    <property type="project" value="TreeGrafter"/>
</dbReference>
<dbReference type="Pfam" id="PF13377">
    <property type="entry name" value="Peripla_BP_3"/>
    <property type="match status" value="1"/>
</dbReference>
<dbReference type="RefSeq" id="WP_116189014.1">
    <property type="nucleotide sequence ID" value="NZ_QTTN01000010.1"/>
</dbReference>
<feature type="domain" description="HTH lacI-type" evidence="4">
    <location>
        <begin position="3"/>
        <end position="57"/>
    </location>
</feature>
<dbReference type="Pfam" id="PF00356">
    <property type="entry name" value="LacI"/>
    <property type="match status" value="1"/>
</dbReference>
<evidence type="ECO:0000313" key="6">
    <source>
        <dbReference type="Proteomes" id="UP000256304"/>
    </source>
</evidence>
<keyword evidence="3" id="KW-0804">Transcription</keyword>
<reference evidence="5 6" key="1">
    <citation type="submission" date="2018-08" db="EMBL/GenBank/DDBJ databases">
        <title>Genomic Encyclopedia of Type Strains, Phase III (KMG-III): the genomes of soil and plant-associated and newly described type strains.</title>
        <authorList>
            <person name="Whitman W."/>
        </authorList>
    </citation>
    <scope>NUCLEOTIDE SEQUENCE [LARGE SCALE GENOMIC DNA]</scope>
    <source>
        <strain evidence="5 6">CGMCC 1.10966</strain>
    </source>
</reference>
<dbReference type="SMART" id="SM00354">
    <property type="entry name" value="HTH_LACI"/>
    <property type="match status" value="1"/>
</dbReference>
<evidence type="ECO:0000259" key="4">
    <source>
        <dbReference type="PROSITE" id="PS50932"/>
    </source>
</evidence>
<keyword evidence="6" id="KW-1185">Reference proteome</keyword>
<dbReference type="SUPFAM" id="SSF47413">
    <property type="entry name" value="lambda repressor-like DNA-binding domains"/>
    <property type="match status" value="1"/>
</dbReference>
<dbReference type="GO" id="GO:0000976">
    <property type="term" value="F:transcription cis-regulatory region binding"/>
    <property type="evidence" value="ECO:0007669"/>
    <property type="project" value="TreeGrafter"/>
</dbReference>
<proteinExistence type="predicted"/>
<dbReference type="EMBL" id="QTTN01000010">
    <property type="protein sequence ID" value="REE86438.1"/>
    <property type="molecule type" value="Genomic_DNA"/>
</dbReference>
<dbReference type="InterPro" id="IPR000843">
    <property type="entry name" value="HTH_LacI"/>
</dbReference>
<protein>
    <submittedName>
        <fullName evidence="5">LacI family transcriptional regulator</fullName>
    </submittedName>
</protein>
<dbReference type="Gene3D" id="1.10.260.40">
    <property type="entry name" value="lambda repressor-like DNA-binding domains"/>
    <property type="match status" value="1"/>
</dbReference>
<keyword evidence="2" id="KW-0238">DNA-binding</keyword>
<evidence type="ECO:0000256" key="3">
    <source>
        <dbReference type="ARBA" id="ARBA00023163"/>
    </source>
</evidence>
<dbReference type="InterPro" id="IPR028082">
    <property type="entry name" value="Peripla_BP_I"/>
</dbReference>
<evidence type="ECO:0000256" key="1">
    <source>
        <dbReference type="ARBA" id="ARBA00023015"/>
    </source>
</evidence>
<dbReference type="Gene3D" id="3.40.50.2300">
    <property type="match status" value="2"/>
</dbReference>
<keyword evidence="1" id="KW-0805">Transcription regulation</keyword>
<sequence>MKVSIFDVAKKSGLSVVTVSRVLNGAGTVREKNRQRVLDAMKELDYRPSAAARSLARGKTGIIGLMLATLQDSFYDRIVSEINEILEEHGYYLAVSVTKFPPGETSHYLIQEDRVDGLILLSPTEEDHYIEELKRRNIPYVLIDNQHEANDDYSVTVNNFKGGYMAGQLLTELGCRSIAHLSGDEIYRSTKERRAGFVKALDDAGLEPFELIRGKYETEFGYHTVKRWIAAGQLPDAVFAGDDYIAAGLINAFKESGIRVPEDVSVVGYDDQDIASMLRPFVTTVRQPANLIAEAAADLLLRQVGESQSGDEDEGKDEAARLIGQRVDPELIVRQSTRSIGTTTKE</sequence>
<evidence type="ECO:0000313" key="5">
    <source>
        <dbReference type="EMBL" id="REE86438.1"/>
    </source>
</evidence>
<dbReference type="CDD" id="cd01392">
    <property type="entry name" value="HTH_LacI"/>
    <property type="match status" value="1"/>
</dbReference>
<gene>
    <name evidence="5" type="ORF">A8990_11047</name>
</gene>
<dbReference type="AlphaFoldDB" id="A0A3D9S759"/>